<dbReference type="EMBL" id="CP070969">
    <property type="protein sequence ID" value="QSF47586.1"/>
    <property type="molecule type" value="Genomic_DNA"/>
</dbReference>
<dbReference type="PANTHER" id="PTHR44688">
    <property type="entry name" value="DNA-BINDING TRANSCRIPTIONAL ACTIVATOR DEVR_DOSR"/>
    <property type="match status" value="1"/>
</dbReference>
<dbReference type="Pfam" id="PF00196">
    <property type="entry name" value="GerE"/>
    <property type="match status" value="1"/>
</dbReference>
<dbReference type="InterPro" id="IPR016032">
    <property type="entry name" value="Sig_transdc_resp-reg_C-effctor"/>
</dbReference>
<reference evidence="5 6" key="1">
    <citation type="submission" date="2021-02" db="EMBL/GenBank/DDBJ databases">
        <title>Paenibacillus tianjinensis sp. nov.</title>
        <authorList>
            <person name="Liu H."/>
        </authorList>
    </citation>
    <scope>NUCLEOTIDE SEQUENCE [LARGE SCALE GENOMIC DNA]</scope>
    <source>
        <strain evidence="5 6">TB2019</strain>
    </source>
</reference>
<keyword evidence="6" id="KW-1185">Reference proteome</keyword>
<proteinExistence type="predicted"/>
<dbReference type="SMART" id="SM00421">
    <property type="entry name" value="HTH_LUXR"/>
    <property type="match status" value="1"/>
</dbReference>
<dbReference type="Gene3D" id="1.10.10.10">
    <property type="entry name" value="Winged helix-like DNA-binding domain superfamily/Winged helix DNA-binding domain"/>
    <property type="match status" value="1"/>
</dbReference>
<dbReference type="Proteomes" id="UP000663452">
    <property type="component" value="Chromosome"/>
</dbReference>
<evidence type="ECO:0000259" key="4">
    <source>
        <dbReference type="PROSITE" id="PS50043"/>
    </source>
</evidence>
<accession>A0ABX7LHX2</accession>
<dbReference type="PROSITE" id="PS50043">
    <property type="entry name" value="HTH_LUXR_2"/>
    <property type="match status" value="1"/>
</dbReference>
<feature type="domain" description="HTH luxR-type" evidence="4">
    <location>
        <begin position="91"/>
        <end position="155"/>
    </location>
</feature>
<name>A0ABX7LHX2_9BACL</name>
<dbReference type="PANTHER" id="PTHR44688:SF16">
    <property type="entry name" value="DNA-BINDING TRANSCRIPTIONAL ACTIVATOR DEVR_DOSR"/>
    <property type="match status" value="1"/>
</dbReference>
<sequence length="163" mass="18318">MEKPVLPLVVQVLALVLHHIGGQAEPEQLEGSPQKWIDPSRFRLDSAVTAVVGDQLLSSFQSFLRSHADSPPKKRVITGKRLLDSAALTLPKEEWGISPREEEVLELIVHGKTNKEIASALFISEHTVKNHLSRIFTKMNVTDRSQIIALVYKRILNSERIEI</sequence>
<protein>
    <recommendedName>
        <fullName evidence="4">HTH luxR-type domain-containing protein</fullName>
    </recommendedName>
</protein>
<gene>
    <name evidence="5" type="ORF">JRJ22_02375</name>
</gene>
<evidence type="ECO:0000256" key="1">
    <source>
        <dbReference type="ARBA" id="ARBA00023015"/>
    </source>
</evidence>
<dbReference type="PRINTS" id="PR00038">
    <property type="entry name" value="HTHLUXR"/>
</dbReference>
<dbReference type="SUPFAM" id="SSF46894">
    <property type="entry name" value="C-terminal effector domain of the bipartite response regulators"/>
    <property type="match status" value="1"/>
</dbReference>
<dbReference type="InterPro" id="IPR000792">
    <property type="entry name" value="Tscrpt_reg_LuxR_C"/>
</dbReference>
<evidence type="ECO:0000256" key="2">
    <source>
        <dbReference type="ARBA" id="ARBA00023125"/>
    </source>
</evidence>
<evidence type="ECO:0000313" key="6">
    <source>
        <dbReference type="Proteomes" id="UP000663452"/>
    </source>
</evidence>
<keyword evidence="2" id="KW-0238">DNA-binding</keyword>
<organism evidence="5 6">
    <name type="scientific">Paenibacillus tianjinensis</name>
    <dbReference type="NCBI Taxonomy" id="2810347"/>
    <lineage>
        <taxon>Bacteria</taxon>
        <taxon>Bacillati</taxon>
        <taxon>Bacillota</taxon>
        <taxon>Bacilli</taxon>
        <taxon>Bacillales</taxon>
        <taxon>Paenibacillaceae</taxon>
        <taxon>Paenibacillus</taxon>
    </lineage>
</organism>
<evidence type="ECO:0000256" key="3">
    <source>
        <dbReference type="ARBA" id="ARBA00023163"/>
    </source>
</evidence>
<dbReference type="CDD" id="cd06170">
    <property type="entry name" value="LuxR_C_like"/>
    <property type="match status" value="1"/>
</dbReference>
<keyword evidence="1" id="KW-0805">Transcription regulation</keyword>
<keyword evidence="3" id="KW-0804">Transcription</keyword>
<evidence type="ECO:0000313" key="5">
    <source>
        <dbReference type="EMBL" id="QSF47586.1"/>
    </source>
</evidence>
<dbReference type="PROSITE" id="PS00622">
    <property type="entry name" value="HTH_LUXR_1"/>
    <property type="match status" value="1"/>
</dbReference>
<dbReference type="InterPro" id="IPR036388">
    <property type="entry name" value="WH-like_DNA-bd_sf"/>
</dbReference>